<dbReference type="GO" id="GO:0003677">
    <property type="term" value="F:DNA binding"/>
    <property type="evidence" value="ECO:0007669"/>
    <property type="project" value="InterPro"/>
</dbReference>
<comment type="similarity">
    <text evidence="1">Belongs to the sigma-70 factor family. ECF subfamily.</text>
</comment>
<evidence type="ECO:0000313" key="7">
    <source>
        <dbReference type="Proteomes" id="UP000199440"/>
    </source>
</evidence>
<dbReference type="PANTHER" id="PTHR43133">
    <property type="entry name" value="RNA POLYMERASE ECF-TYPE SIGMA FACTO"/>
    <property type="match status" value="1"/>
</dbReference>
<name>A0A1G9RKN6_9FLAO</name>
<dbReference type="InterPro" id="IPR000792">
    <property type="entry name" value="Tscrpt_reg_LuxR_C"/>
</dbReference>
<dbReference type="AlphaFoldDB" id="A0A1G9RKN6"/>
<dbReference type="InterPro" id="IPR014284">
    <property type="entry name" value="RNA_pol_sigma-70_dom"/>
</dbReference>
<dbReference type="Gene3D" id="1.10.10.10">
    <property type="entry name" value="Winged helix-like DNA-binding domain superfamily/Winged helix DNA-binding domain"/>
    <property type="match status" value="1"/>
</dbReference>
<dbReference type="PRINTS" id="PR00038">
    <property type="entry name" value="HTHLUXR"/>
</dbReference>
<dbReference type="InterPro" id="IPR039425">
    <property type="entry name" value="RNA_pol_sigma-70-like"/>
</dbReference>
<keyword evidence="2" id="KW-0805">Transcription regulation</keyword>
<proteinExistence type="inferred from homology"/>
<dbReference type="SMART" id="SM00421">
    <property type="entry name" value="HTH_LUXR"/>
    <property type="match status" value="1"/>
</dbReference>
<keyword evidence="7" id="KW-1185">Reference proteome</keyword>
<feature type="domain" description="HTH luxR-type" evidence="5">
    <location>
        <begin position="121"/>
        <end position="178"/>
    </location>
</feature>
<dbReference type="InterPro" id="IPR013249">
    <property type="entry name" value="RNA_pol_sigma70_r4_t2"/>
</dbReference>
<dbReference type="Gene3D" id="1.10.1740.10">
    <property type="match status" value="1"/>
</dbReference>
<keyword evidence="3" id="KW-0731">Sigma factor</keyword>
<evidence type="ECO:0000256" key="2">
    <source>
        <dbReference type="ARBA" id="ARBA00023015"/>
    </source>
</evidence>
<dbReference type="CDD" id="cd06171">
    <property type="entry name" value="Sigma70_r4"/>
    <property type="match status" value="1"/>
</dbReference>
<keyword evidence="4" id="KW-0804">Transcription</keyword>
<dbReference type="NCBIfam" id="TIGR02937">
    <property type="entry name" value="sigma70-ECF"/>
    <property type="match status" value="1"/>
</dbReference>
<sequence length="183" mass="21269">MALSKKYKISSGDFNLLFNTLFTPLCLFANKFLNDIEISKDVVQEVFVQVWNKRIEFNDEVVVKSYLYASVKNKSLDYLKSKHFKVKSDVKIEQLKKVESNSFFLREVMLSETYEIIAAALEKLPMKSREVTKLSVLGLSNQQIAEELDISVNTVKTQKRIAYKKLRAVLKKDYFLFLSIFLT</sequence>
<evidence type="ECO:0000256" key="1">
    <source>
        <dbReference type="ARBA" id="ARBA00010641"/>
    </source>
</evidence>
<dbReference type="Pfam" id="PF08281">
    <property type="entry name" value="Sigma70_r4_2"/>
    <property type="match status" value="1"/>
</dbReference>
<dbReference type="NCBIfam" id="TIGR02985">
    <property type="entry name" value="Sig70_bacteroi1"/>
    <property type="match status" value="1"/>
</dbReference>
<evidence type="ECO:0000256" key="4">
    <source>
        <dbReference type="ARBA" id="ARBA00023163"/>
    </source>
</evidence>
<dbReference type="Pfam" id="PF04542">
    <property type="entry name" value="Sigma70_r2"/>
    <property type="match status" value="1"/>
</dbReference>
<dbReference type="InterPro" id="IPR014327">
    <property type="entry name" value="RNA_pol_sigma70_bacteroid"/>
</dbReference>
<protein>
    <submittedName>
        <fullName evidence="6">RNA polymerase sigma-70 factor, ECF subfamily</fullName>
    </submittedName>
</protein>
<organism evidence="6 7">
    <name type="scientific">Kriegella aquimaris</name>
    <dbReference type="NCBI Taxonomy" id="192904"/>
    <lineage>
        <taxon>Bacteria</taxon>
        <taxon>Pseudomonadati</taxon>
        <taxon>Bacteroidota</taxon>
        <taxon>Flavobacteriia</taxon>
        <taxon>Flavobacteriales</taxon>
        <taxon>Flavobacteriaceae</taxon>
        <taxon>Kriegella</taxon>
    </lineage>
</organism>
<evidence type="ECO:0000313" key="6">
    <source>
        <dbReference type="EMBL" id="SDM23784.1"/>
    </source>
</evidence>
<dbReference type="InterPro" id="IPR036388">
    <property type="entry name" value="WH-like_DNA-bd_sf"/>
</dbReference>
<dbReference type="GO" id="GO:0006352">
    <property type="term" value="P:DNA-templated transcription initiation"/>
    <property type="evidence" value="ECO:0007669"/>
    <property type="project" value="InterPro"/>
</dbReference>
<evidence type="ECO:0000256" key="3">
    <source>
        <dbReference type="ARBA" id="ARBA00023082"/>
    </source>
</evidence>
<dbReference type="GO" id="GO:0016987">
    <property type="term" value="F:sigma factor activity"/>
    <property type="evidence" value="ECO:0007669"/>
    <property type="project" value="UniProtKB-KW"/>
</dbReference>
<dbReference type="EMBL" id="FNGV01000006">
    <property type="protein sequence ID" value="SDM23784.1"/>
    <property type="molecule type" value="Genomic_DNA"/>
</dbReference>
<dbReference type="SUPFAM" id="SSF88946">
    <property type="entry name" value="Sigma2 domain of RNA polymerase sigma factors"/>
    <property type="match status" value="1"/>
</dbReference>
<dbReference type="InterPro" id="IPR007627">
    <property type="entry name" value="RNA_pol_sigma70_r2"/>
</dbReference>
<reference evidence="6 7" key="1">
    <citation type="submission" date="2016-10" db="EMBL/GenBank/DDBJ databases">
        <authorList>
            <person name="de Groot N.N."/>
        </authorList>
    </citation>
    <scope>NUCLEOTIDE SEQUENCE [LARGE SCALE GENOMIC DNA]</scope>
    <source>
        <strain evidence="6 7">DSM 19886</strain>
    </source>
</reference>
<dbReference type="InterPro" id="IPR013324">
    <property type="entry name" value="RNA_pol_sigma_r3/r4-like"/>
</dbReference>
<dbReference type="SUPFAM" id="SSF88659">
    <property type="entry name" value="Sigma3 and sigma4 domains of RNA polymerase sigma factors"/>
    <property type="match status" value="1"/>
</dbReference>
<dbReference type="InterPro" id="IPR013325">
    <property type="entry name" value="RNA_pol_sigma_r2"/>
</dbReference>
<dbReference type="PANTHER" id="PTHR43133:SF46">
    <property type="entry name" value="RNA POLYMERASE SIGMA-70 FACTOR ECF SUBFAMILY"/>
    <property type="match status" value="1"/>
</dbReference>
<dbReference type="RefSeq" id="WP_245731451.1">
    <property type="nucleotide sequence ID" value="NZ_FNGV01000006.1"/>
</dbReference>
<accession>A0A1G9RKN6</accession>
<gene>
    <name evidence="6" type="ORF">SAMN04488514_106182</name>
</gene>
<dbReference type="STRING" id="192904.SAMN04488514_106182"/>
<dbReference type="Proteomes" id="UP000199440">
    <property type="component" value="Unassembled WGS sequence"/>
</dbReference>
<evidence type="ECO:0000259" key="5">
    <source>
        <dbReference type="SMART" id="SM00421"/>
    </source>
</evidence>